<keyword evidence="1" id="KW-1133">Transmembrane helix</keyword>
<evidence type="ECO:0000313" key="2">
    <source>
        <dbReference type="EMBL" id="MEM5531006.1"/>
    </source>
</evidence>
<proteinExistence type="predicted"/>
<name>A0ABU9TBB8_9GAMM</name>
<comment type="caution">
    <text evidence="2">The sequence shown here is derived from an EMBL/GenBank/DDBJ whole genome shotgun (WGS) entry which is preliminary data.</text>
</comment>
<dbReference type="RefSeq" id="WP_342878894.1">
    <property type="nucleotide sequence ID" value="NZ_JBBMQX010000001.1"/>
</dbReference>
<reference evidence="2 3" key="1">
    <citation type="submission" date="2024-03" db="EMBL/GenBank/DDBJ databases">
        <title>Community enrichment and isolation of bacterial strains for fucoidan degradation.</title>
        <authorList>
            <person name="Sichert A."/>
        </authorList>
    </citation>
    <scope>NUCLEOTIDE SEQUENCE [LARGE SCALE GENOMIC DNA]</scope>
    <source>
        <strain evidence="2 3">AS26</strain>
    </source>
</reference>
<evidence type="ECO:0000313" key="3">
    <source>
        <dbReference type="Proteomes" id="UP001457661"/>
    </source>
</evidence>
<dbReference type="Proteomes" id="UP001457661">
    <property type="component" value="Unassembled WGS sequence"/>
</dbReference>
<dbReference type="EMBL" id="JBBMQX010000001">
    <property type="protein sequence ID" value="MEM5531006.1"/>
    <property type="molecule type" value="Genomic_DNA"/>
</dbReference>
<protein>
    <submittedName>
        <fullName evidence="2">Uncharacterized protein</fullName>
    </submittedName>
</protein>
<gene>
    <name evidence="2" type="ORF">WNY57_01060</name>
</gene>
<feature type="transmembrane region" description="Helical" evidence="1">
    <location>
        <begin position="15"/>
        <end position="33"/>
    </location>
</feature>
<organism evidence="2 3">
    <name type="scientific">Pseudoalteromonas arctica</name>
    <dbReference type="NCBI Taxonomy" id="394751"/>
    <lineage>
        <taxon>Bacteria</taxon>
        <taxon>Pseudomonadati</taxon>
        <taxon>Pseudomonadota</taxon>
        <taxon>Gammaproteobacteria</taxon>
        <taxon>Alteromonadales</taxon>
        <taxon>Pseudoalteromonadaceae</taxon>
        <taxon>Pseudoalteromonas</taxon>
    </lineage>
</organism>
<keyword evidence="1" id="KW-0812">Transmembrane</keyword>
<accession>A0ABU9TBB8</accession>
<evidence type="ECO:0000256" key="1">
    <source>
        <dbReference type="SAM" id="Phobius"/>
    </source>
</evidence>
<feature type="transmembrane region" description="Helical" evidence="1">
    <location>
        <begin position="40"/>
        <end position="60"/>
    </location>
</feature>
<sequence>MLQGEGLSLQIIKKALFILAIVFLVLFFTFHYLEMGYEKLVCIDLFLIFWGLNKVVLWYLGEKFGITATVAVPADAHKGLRLIGLFFVSFITIYGAQDLLQLIAT</sequence>
<keyword evidence="3" id="KW-1185">Reference proteome</keyword>
<keyword evidence="1" id="KW-0472">Membrane</keyword>
<feature type="transmembrane region" description="Helical" evidence="1">
    <location>
        <begin position="80"/>
        <end position="100"/>
    </location>
</feature>